<dbReference type="Proteomes" id="UP000015105">
    <property type="component" value="Chromosome 7D"/>
</dbReference>
<sequence>MLFSRSTWLLNSWTRGSRKLAHYFQKKKKTRTFVNNNCSTYIVHFLLVSSSTKSKLVTFSPIYGTRKLRQNFCLYLGLDHAYEHPVYLNTVQIVVSRLISSVDIGSLFCHVLASFCFPSFFLSFFLSGLHSELGGCCEPKYLVSD</sequence>
<reference evidence="1" key="4">
    <citation type="submission" date="2019-03" db="UniProtKB">
        <authorList>
            <consortium name="EnsemblPlants"/>
        </authorList>
    </citation>
    <scope>IDENTIFICATION</scope>
</reference>
<evidence type="ECO:0000313" key="2">
    <source>
        <dbReference type="Proteomes" id="UP000015105"/>
    </source>
</evidence>
<keyword evidence="2" id="KW-1185">Reference proteome</keyword>
<evidence type="ECO:0000313" key="1">
    <source>
        <dbReference type="EnsemblPlants" id="AET7Gv21331700.4"/>
    </source>
</evidence>
<reference evidence="2" key="2">
    <citation type="journal article" date="2017" name="Nat. Plants">
        <title>The Aegilops tauschii genome reveals multiple impacts of transposons.</title>
        <authorList>
            <person name="Zhao G."/>
            <person name="Zou C."/>
            <person name="Li K."/>
            <person name="Wang K."/>
            <person name="Li T."/>
            <person name="Gao L."/>
            <person name="Zhang X."/>
            <person name="Wang H."/>
            <person name="Yang Z."/>
            <person name="Liu X."/>
            <person name="Jiang W."/>
            <person name="Mao L."/>
            <person name="Kong X."/>
            <person name="Jiao Y."/>
            <person name="Jia J."/>
        </authorList>
    </citation>
    <scope>NUCLEOTIDE SEQUENCE [LARGE SCALE GENOMIC DNA]</scope>
    <source>
        <strain evidence="2">cv. AL8/78</strain>
    </source>
</reference>
<dbReference type="AlphaFoldDB" id="A0A453TBQ2"/>
<name>A0A453TBQ2_AEGTS</name>
<protein>
    <submittedName>
        <fullName evidence="1">Uncharacterized protein</fullName>
    </submittedName>
</protein>
<reference evidence="1" key="5">
    <citation type="journal article" date="2021" name="G3 (Bethesda)">
        <title>Aegilops tauschii genome assembly Aet v5.0 features greater sequence contiguity and improved annotation.</title>
        <authorList>
            <person name="Wang L."/>
            <person name="Zhu T."/>
            <person name="Rodriguez J.C."/>
            <person name="Deal K.R."/>
            <person name="Dubcovsky J."/>
            <person name="McGuire P.E."/>
            <person name="Lux T."/>
            <person name="Spannagl M."/>
            <person name="Mayer K.F.X."/>
            <person name="Baldrich P."/>
            <person name="Meyers B.C."/>
            <person name="Huo N."/>
            <person name="Gu Y.Q."/>
            <person name="Zhou H."/>
            <person name="Devos K.M."/>
            <person name="Bennetzen J.L."/>
            <person name="Unver T."/>
            <person name="Budak H."/>
            <person name="Gulick P.J."/>
            <person name="Galiba G."/>
            <person name="Kalapos B."/>
            <person name="Nelson D.R."/>
            <person name="Li P."/>
            <person name="You F.M."/>
            <person name="Luo M.C."/>
            <person name="Dvorak J."/>
        </authorList>
    </citation>
    <scope>NUCLEOTIDE SEQUENCE [LARGE SCALE GENOMIC DNA]</scope>
    <source>
        <strain evidence="1">cv. AL8/78</strain>
    </source>
</reference>
<reference evidence="2" key="1">
    <citation type="journal article" date="2014" name="Science">
        <title>Ancient hybridizations among the ancestral genomes of bread wheat.</title>
        <authorList>
            <consortium name="International Wheat Genome Sequencing Consortium,"/>
            <person name="Marcussen T."/>
            <person name="Sandve S.R."/>
            <person name="Heier L."/>
            <person name="Spannagl M."/>
            <person name="Pfeifer M."/>
            <person name="Jakobsen K.S."/>
            <person name="Wulff B.B."/>
            <person name="Steuernagel B."/>
            <person name="Mayer K.F."/>
            <person name="Olsen O.A."/>
        </authorList>
    </citation>
    <scope>NUCLEOTIDE SEQUENCE [LARGE SCALE GENOMIC DNA]</scope>
    <source>
        <strain evidence="2">cv. AL8/78</strain>
    </source>
</reference>
<reference evidence="1" key="3">
    <citation type="journal article" date="2017" name="Nature">
        <title>Genome sequence of the progenitor of the wheat D genome Aegilops tauschii.</title>
        <authorList>
            <person name="Luo M.C."/>
            <person name="Gu Y.Q."/>
            <person name="Puiu D."/>
            <person name="Wang H."/>
            <person name="Twardziok S.O."/>
            <person name="Deal K.R."/>
            <person name="Huo N."/>
            <person name="Zhu T."/>
            <person name="Wang L."/>
            <person name="Wang Y."/>
            <person name="McGuire P.E."/>
            <person name="Liu S."/>
            <person name="Long H."/>
            <person name="Ramasamy R.K."/>
            <person name="Rodriguez J.C."/>
            <person name="Van S.L."/>
            <person name="Yuan L."/>
            <person name="Wang Z."/>
            <person name="Xia Z."/>
            <person name="Xiao L."/>
            <person name="Anderson O.D."/>
            <person name="Ouyang S."/>
            <person name="Liang Y."/>
            <person name="Zimin A.V."/>
            <person name="Pertea G."/>
            <person name="Qi P."/>
            <person name="Bennetzen J.L."/>
            <person name="Dai X."/>
            <person name="Dawson M.W."/>
            <person name="Muller H.G."/>
            <person name="Kugler K."/>
            <person name="Rivarola-Duarte L."/>
            <person name="Spannagl M."/>
            <person name="Mayer K.F.X."/>
            <person name="Lu F.H."/>
            <person name="Bevan M.W."/>
            <person name="Leroy P."/>
            <person name="Li P."/>
            <person name="You F.M."/>
            <person name="Sun Q."/>
            <person name="Liu Z."/>
            <person name="Lyons E."/>
            <person name="Wicker T."/>
            <person name="Salzberg S.L."/>
            <person name="Devos K.M."/>
            <person name="Dvorak J."/>
        </authorList>
    </citation>
    <scope>NUCLEOTIDE SEQUENCE [LARGE SCALE GENOMIC DNA]</scope>
    <source>
        <strain evidence="1">cv. AL8/78</strain>
    </source>
</reference>
<accession>A0A453TBQ2</accession>
<proteinExistence type="predicted"/>
<organism evidence="1 2">
    <name type="scientific">Aegilops tauschii subsp. strangulata</name>
    <name type="common">Goatgrass</name>
    <dbReference type="NCBI Taxonomy" id="200361"/>
    <lineage>
        <taxon>Eukaryota</taxon>
        <taxon>Viridiplantae</taxon>
        <taxon>Streptophyta</taxon>
        <taxon>Embryophyta</taxon>
        <taxon>Tracheophyta</taxon>
        <taxon>Spermatophyta</taxon>
        <taxon>Magnoliopsida</taxon>
        <taxon>Liliopsida</taxon>
        <taxon>Poales</taxon>
        <taxon>Poaceae</taxon>
        <taxon>BOP clade</taxon>
        <taxon>Pooideae</taxon>
        <taxon>Triticodae</taxon>
        <taxon>Triticeae</taxon>
        <taxon>Triticinae</taxon>
        <taxon>Aegilops</taxon>
    </lineage>
</organism>
<dbReference type="Gramene" id="AET7Gv21331700.4">
    <property type="protein sequence ID" value="AET7Gv21331700.4"/>
    <property type="gene ID" value="AET7Gv21331700"/>
</dbReference>
<dbReference type="EnsemblPlants" id="AET7Gv21331700.4">
    <property type="protein sequence ID" value="AET7Gv21331700.4"/>
    <property type="gene ID" value="AET7Gv21331700"/>
</dbReference>